<dbReference type="GO" id="GO:0010288">
    <property type="term" value="P:response to lead ion"/>
    <property type="evidence" value="ECO:0007669"/>
    <property type="project" value="TreeGrafter"/>
</dbReference>
<evidence type="ECO:0000313" key="2">
    <source>
        <dbReference type="EMBL" id="GES19741.1"/>
    </source>
</evidence>
<dbReference type="Gene3D" id="1.10.10.10">
    <property type="entry name" value="Winged helix-like DNA-binding domain superfamily/Winged helix DNA-binding domain"/>
    <property type="match status" value="1"/>
</dbReference>
<dbReference type="RefSeq" id="WP_155344803.1">
    <property type="nucleotide sequence ID" value="NZ_BAAAHM010000028.1"/>
</dbReference>
<reference evidence="2 3" key="1">
    <citation type="submission" date="2019-10" db="EMBL/GenBank/DDBJ databases">
        <title>Whole genome shotgun sequence of Acrocarpospora pleiomorpha NBRC 16267.</title>
        <authorList>
            <person name="Ichikawa N."/>
            <person name="Kimura A."/>
            <person name="Kitahashi Y."/>
            <person name="Komaki H."/>
            <person name="Oguchi A."/>
        </authorList>
    </citation>
    <scope>NUCLEOTIDE SEQUENCE [LARGE SCALE GENOMIC DNA]</scope>
    <source>
        <strain evidence="2 3">NBRC 16267</strain>
    </source>
</reference>
<dbReference type="CDD" id="cd00090">
    <property type="entry name" value="HTH_ARSR"/>
    <property type="match status" value="1"/>
</dbReference>
<dbReference type="GO" id="GO:0003700">
    <property type="term" value="F:DNA-binding transcription factor activity"/>
    <property type="evidence" value="ECO:0007669"/>
    <property type="project" value="InterPro"/>
</dbReference>
<dbReference type="Proteomes" id="UP000377595">
    <property type="component" value="Unassembled WGS sequence"/>
</dbReference>
<dbReference type="PROSITE" id="PS50987">
    <property type="entry name" value="HTH_ARSR_2"/>
    <property type="match status" value="1"/>
</dbReference>
<dbReference type="InterPro" id="IPR052543">
    <property type="entry name" value="HTH_Metal-responsive_Reg"/>
</dbReference>
<evidence type="ECO:0000313" key="3">
    <source>
        <dbReference type="Proteomes" id="UP000377595"/>
    </source>
</evidence>
<keyword evidence="3" id="KW-1185">Reference proteome</keyword>
<dbReference type="GO" id="GO:0046686">
    <property type="term" value="P:response to cadmium ion"/>
    <property type="evidence" value="ECO:0007669"/>
    <property type="project" value="TreeGrafter"/>
</dbReference>
<proteinExistence type="predicted"/>
<dbReference type="InterPro" id="IPR036390">
    <property type="entry name" value="WH_DNA-bd_sf"/>
</dbReference>
<dbReference type="InterPro" id="IPR011991">
    <property type="entry name" value="ArsR-like_HTH"/>
</dbReference>
<organism evidence="2 3">
    <name type="scientific">Acrocarpospora pleiomorpha</name>
    <dbReference type="NCBI Taxonomy" id="90975"/>
    <lineage>
        <taxon>Bacteria</taxon>
        <taxon>Bacillati</taxon>
        <taxon>Actinomycetota</taxon>
        <taxon>Actinomycetes</taxon>
        <taxon>Streptosporangiales</taxon>
        <taxon>Streptosporangiaceae</taxon>
        <taxon>Acrocarpospora</taxon>
    </lineage>
</organism>
<dbReference type="GO" id="GO:0097063">
    <property type="term" value="F:cadmium ion sensor activity"/>
    <property type="evidence" value="ECO:0007669"/>
    <property type="project" value="TreeGrafter"/>
</dbReference>
<dbReference type="GO" id="GO:0003677">
    <property type="term" value="F:DNA binding"/>
    <property type="evidence" value="ECO:0007669"/>
    <property type="project" value="TreeGrafter"/>
</dbReference>
<dbReference type="InterPro" id="IPR036388">
    <property type="entry name" value="WH-like_DNA-bd_sf"/>
</dbReference>
<protein>
    <submittedName>
        <fullName evidence="2">Transcriptional regulator</fullName>
    </submittedName>
</protein>
<sequence length="236" mass="25988">MSVRVDAASGIAELAAIFADRSRASMCVALLDGRAWTAGELARYADIARSTATEHLNLLVAADVLAEERQGRHRYLRLASTEIAELIETLAAHTPPSREHPRTLRTVTTQAALARARTCYDHIAGWLGVAVTDAMTDRDMLTRHDGWTLTASGLAWLRELGADTEALRQARRPMVRSCLDWTERRPHLAGAAGAAVCTRFFEIGWTERIGSDRAIRLTTTGEAALLDQLNLRWSDL</sequence>
<evidence type="ECO:0000259" key="1">
    <source>
        <dbReference type="PROSITE" id="PS50987"/>
    </source>
</evidence>
<comment type="caution">
    <text evidence="2">The sequence shown here is derived from an EMBL/GenBank/DDBJ whole genome shotgun (WGS) entry which is preliminary data.</text>
</comment>
<accession>A0A5M3XJ87</accession>
<dbReference type="PANTHER" id="PTHR39168">
    <property type="entry name" value="TRANSCRIPTIONAL REGULATOR-RELATED"/>
    <property type="match status" value="1"/>
</dbReference>
<dbReference type="AlphaFoldDB" id="A0A5M3XJ87"/>
<feature type="domain" description="HTH arsR-type" evidence="1">
    <location>
        <begin position="3"/>
        <end position="98"/>
    </location>
</feature>
<dbReference type="InterPro" id="IPR001845">
    <property type="entry name" value="HTH_ArsR_DNA-bd_dom"/>
</dbReference>
<dbReference type="SMART" id="SM00418">
    <property type="entry name" value="HTH_ARSR"/>
    <property type="match status" value="1"/>
</dbReference>
<dbReference type="OrthoDB" id="3232131at2"/>
<gene>
    <name evidence="2" type="ORF">Aple_026370</name>
</gene>
<name>A0A5M3XJ87_9ACTN</name>
<dbReference type="PANTHER" id="PTHR39168:SF1">
    <property type="entry name" value="TRANSCRIPTIONAL REGULATORY PROTEIN"/>
    <property type="match status" value="1"/>
</dbReference>
<dbReference type="SUPFAM" id="SSF46785">
    <property type="entry name" value="Winged helix' DNA-binding domain"/>
    <property type="match status" value="1"/>
</dbReference>
<dbReference type="EMBL" id="BLAF01000013">
    <property type="protein sequence ID" value="GES19741.1"/>
    <property type="molecule type" value="Genomic_DNA"/>
</dbReference>
<dbReference type="GO" id="GO:0032791">
    <property type="term" value="F:lead ion binding"/>
    <property type="evidence" value="ECO:0007669"/>
    <property type="project" value="TreeGrafter"/>
</dbReference>
<dbReference type="Pfam" id="PF12840">
    <property type="entry name" value="HTH_20"/>
    <property type="match status" value="1"/>
</dbReference>